<keyword evidence="2" id="KW-0812">Transmembrane</keyword>
<dbReference type="SUPFAM" id="SSF49785">
    <property type="entry name" value="Galactose-binding domain-like"/>
    <property type="match status" value="1"/>
</dbReference>
<keyword evidence="4" id="KW-1185">Reference proteome</keyword>
<evidence type="ECO:0000313" key="3">
    <source>
        <dbReference type="EMBL" id="MBU7597040.1"/>
    </source>
</evidence>
<sequence>MTAGNNGTNPPEGDDPFGYLYRSENGAPSAQGQQANSPRRSYNEVRAVGDRRYGQQQRPQPDQSPSPYYAAPETQPGGGQGGSGGPGRRAAGRANQEPARRNGLLIGALAVVGAVILGVGAAFAFSDSDDDKAGADPGASESADAGQDDAPDPDDGPPEEDEERPLPQENGSSLRLENGPVVAGDVEGSRAKDGSYIHGFKEGSAALWQPEIEEDGEYTVFVGYTVPGKDMSLQVSANDASPYSARFSNYAGAEEGDWAKGWTQTFAWVELKKGTNDIRIACGDKAEQCSVAMDRIWLEKGHVKK</sequence>
<feature type="compositionally biased region" description="Basic and acidic residues" evidence="1">
    <location>
        <begin position="41"/>
        <end position="53"/>
    </location>
</feature>
<keyword evidence="2" id="KW-1133">Transmembrane helix</keyword>
<name>A0A949JMW0_9ACTN</name>
<feature type="compositionally biased region" description="Gly residues" evidence="1">
    <location>
        <begin position="76"/>
        <end position="87"/>
    </location>
</feature>
<dbReference type="EMBL" id="JAELVF020000001">
    <property type="protein sequence ID" value="MBU7597040.1"/>
    <property type="molecule type" value="Genomic_DNA"/>
</dbReference>
<evidence type="ECO:0000256" key="2">
    <source>
        <dbReference type="SAM" id="Phobius"/>
    </source>
</evidence>
<dbReference type="AlphaFoldDB" id="A0A949JMW0"/>
<feature type="compositionally biased region" description="Acidic residues" evidence="1">
    <location>
        <begin position="146"/>
        <end position="163"/>
    </location>
</feature>
<dbReference type="Gene3D" id="2.60.120.260">
    <property type="entry name" value="Galactose-binding domain-like"/>
    <property type="match status" value="1"/>
</dbReference>
<reference evidence="3" key="1">
    <citation type="submission" date="2021-06" db="EMBL/GenBank/DDBJ databases">
        <title>Sequencing of actinobacteria type strains.</title>
        <authorList>
            <person name="Nguyen G.-S."/>
            <person name="Wentzel A."/>
        </authorList>
    </citation>
    <scope>NUCLEOTIDE SEQUENCE</scope>
    <source>
        <strain evidence="3">P38-E01</strain>
    </source>
</reference>
<dbReference type="RefSeq" id="WP_211040043.1">
    <property type="nucleotide sequence ID" value="NZ_JAELVF020000001.1"/>
</dbReference>
<evidence type="ECO:0000256" key="1">
    <source>
        <dbReference type="SAM" id="MobiDB-lite"/>
    </source>
</evidence>
<dbReference type="Proteomes" id="UP000694501">
    <property type="component" value="Unassembled WGS sequence"/>
</dbReference>
<evidence type="ECO:0000313" key="4">
    <source>
        <dbReference type="Proteomes" id="UP000694501"/>
    </source>
</evidence>
<keyword evidence="2" id="KW-0472">Membrane</keyword>
<accession>A0A949JMW0</accession>
<protein>
    <recommendedName>
        <fullName evidence="5">CBM6 domain-containing protein</fullName>
    </recommendedName>
</protein>
<feature type="compositionally biased region" description="Low complexity" evidence="1">
    <location>
        <begin position="54"/>
        <end position="69"/>
    </location>
</feature>
<proteinExistence type="predicted"/>
<dbReference type="InterPro" id="IPR008979">
    <property type="entry name" value="Galactose-bd-like_sf"/>
</dbReference>
<comment type="caution">
    <text evidence="3">The sequence shown here is derived from an EMBL/GenBank/DDBJ whole genome shotgun (WGS) entry which is preliminary data.</text>
</comment>
<feature type="region of interest" description="Disordered" evidence="1">
    <location>
        <begin position="127"/>
        <end position="179"/>
    </location>
</feature>
<organism evidence="3 4">
    <name type="scientific">Streptomyces tardus</name>
    <dbReference type="NCBI Taxonomy" id="2780544"/>
    <lineage>
        <taxon>Bacteria</taxon>
        <taxon>Bacillati</taxon>
        <taxon>Actinomycetota</taxon>
        <taxon>Actinomycetes</taxon>
        <taxon>Kitasatosporales</taxon>
        <taxon>Streptomycetaceae</taxon>
        <taxon>Streptomyces</taxon>
    </lineage>
</organism>
<feature type="transmembrane region" description="Helical" evidence="2">
    <location>
        <begin position="103"/>
        <end position="125"/>
    </location>
</feature>
<feature type="compositionally biased region" description="Polar residues" evidence="1">
    <location>
        <begin position="26"/>
        <end position="40"/>
    </location>
</feature>
<gene>
    <name evidence="3" type="ORF">JGS22_005160</name>
</gene>
<evidence type="ECO:0008006" key="5">
    <source>
        <dbReference type="Google" id="ProtNLM"/>
    </source>
</evidence>
<feature type="region of interest" description="Disordered" evidence="1">
    <location>
        <begin position="1"/>
        <end position="96"/>
    </location>
</feature>